<reference evidence="1 2" key="1">
    <citation type="submission" date="2021-01" db="EMBL/GenBank/DDBJ databases">
        <title>Chryseolinea sp. Jin1 Genome sequencing and assembly.</title>
        <authorList>
            <person name="Kim I."/>
        </authorList>
    </citation>
    <scope>NUCLEOTIDE SEQUENCE [LARGE SCALE GENOMIC DNA]</scope>
    <source>
        <strain evidence="1 2">Jin1</strain>
    </source>
</reference>
<dbReference type="InterPro" id="IPR054233">
    <property type="entry name" value="DUF6958"/>
</dbReference>
<dbReference type="Pfam" id="PF22278">
    <property type="entry name" value="DUF6958"/>
    <property type="match status" value="1"/>
</dbReference>
<proteinExistence type="predicted"/>
<dbReference type="Proteomes" id="UP000613030">
    <property type="component" value="Unassembled WGS sequence"/>
</dbReference>
<keyword evidence="2" id="KW-1185">Reference proteome</keyword>
<dbReference type="EMBL" id="JAERRB010000016">
    <property type="protein sequence ID" value="MBL0745431.1"/>
    <property type="molecule type" value="Genomic_DNA"/>
</dbReference>
<evidence type="ECO:0000313" key="1">
    <source>
        <dbReference type="EMBL" id="MBL0745431.1"/>
    </source>
</evidence>
<sequence length="118" mass="13520">MEIDSIELFRSGGKRGATIARKHYAEVVQLILARIATTDDGAVPLSDLIEHAQHKLLFGGDIPWYLINVKQDLEERGILKTHWDHLRMPYIRLGGHYKKNMAQWKRVTQIEFPPASTS</sequence>
<gene>
    <name evidence="1" type="ORF">JI741_29640</name>
</gene>
<protein>
    <submittedName>
        <fullName evidence="1">Uncharacterized protein</fullName>
    </submittedName>
</protein>
<name>A0ABS1L4D9_9BACT</name>
<evidence type="ECO:0000313" key="2">
    <source>
        <dbReference type="Proteomes" id="UP000613030"/>
    </source>
</evidence>
<dbReference type="RefSeq" id="WP_202015856.1">
    <property type="nucleotide sequence ID" value="NZ_JAERRB010000016.1"/>
</dbReference>
<comment type="caution">
    <text evidence="1">The sequence shown here is derived from an EMBL/GenBank/DDBJ whole genome shotgun (WGS) entry which is preliminary data.</text>
</comment>
<accession>A0ABS1L4D9</accession>
<organism evidence="1 2">
    <name type="scientific">Chryseolinea lacunae</name>
    <dbReference type="NCBI Taxonomy" id="2801331"/>
    <lineage>
        <taxon>Bacteria</taxon>
        <taxon>Pseudomonadati</taxon>
        <taxon>Bacteroidota</taxon>
        <taxon>Cytophagia</taxon>
        <taxon>Cytophagales</taxon>
        <taxon>Fulvivirgaceae</taxon>
        <taxon>Chryseolinea</taxon>
    </lineage>
</organism>